<gene>
    <name evidence="1" type="ORF">M5G18_25630</name>
</gene>
<evidence type="ECO:0000313" key="2">
    <source>
        <dbReference type="Proteomes" id="UP001150531"/>
    </source>
</evidence>
<dbReference type="RefSeq" id="WP_273896415.1">
    <property type="nucleotide sequence ID" value="NZ_JAMDGS010000017.1"/>
</dbReference>
<sequence length="194" mass="21923">MAYYYVNERTQEVTGPVELPVIPGMGVVLPGNAIELPEVLPLAESGHVWVWREGAALQLVDLRNRPVYRKENGNPFYWSELGPLPDHLTVKPRPSAYYVWGTDDWVLDVAAERAGKVAEADVERDNRLREVVIRVAPLQYAYELGEASNDQLTALQAWKRYTVKLAQIELQTDYPLTIDWPVAPAKSLSRLSHS</sequence>
<accession>A0ABT5PVQ7</accession>
<dbReference type="Proteomes" id="UP001150531">
    <property type="component" value="Unassembled WGS sequence"/>
</dbReference>
<protein>
    <submittedName>
        <fullName evidence="1">Tail fiber assembly protein</fullName>
    </submittedName>
</protein>
<comment type="caution">
    <text evidence="1">The sequence shown here is derived from an EMBL/GenBank/DDBJ whole genome shotgun (WGS) entry which is preliminary data.</text>
</comment>
<reference evidence="1" key="1">
    <citation type="submission" date="2022-05" db="EMBL/GenBank/DDBJ databases">
        <title>Novel Pseudomonas spp. Isolated from a Rainbow Trout Aquaculture Facility.</title>
        <authorList>
            <person name="Testerman T."/>
            <person name="Graf J."/>
        </authorList>
    </citation>
    <scope>NUCLEOTIDE SEQUENCE</scope>
    <source>
        <strain evidence="1">ID386</strain>
    </source>
</reference>
<keyword evidence="2" id="KW-1185">Reference proteome</keyword>
<evidence type="ECO:0000313" key="1">
    <source>
        <dbReference type="EMBL" id="MDD1127992.1"/>
    </source>
</evidence>
<dbReference type="InterPro" id="IPR003458">
    <property type="entry name" value="Phage_T4_Gp38_tail_assem"/>
</dbReference>
<name>A0ABT5PVQ7_9PSED</name>
<dbReference type="EMBL" id="JAMDGS010000017">
    <property type="protein sequence ID" value="MDD1127992.1"/>
    <property type="molecule type" value="Genomic_DNA"/>
</dbReference>
<organism evidence="1 2">
    <name type="scientific">Pseudomonas aphyarum</name>
    <dbReference type="NCBI Taxonomy" id="2942629"/>
    <lineage>
        <taxon>Bacteria</taxon>
        <taxon>Pseudomonadati</taxon>
        <taxon>Pseudomonadota</taxon>
        <taxon>Gammaproteobacteria</taxon>
        <taxon>Pseudomonadales</taxon>
        <taxon>Pseudomonadaceae</taxon>
        <taxon>Pseudomonas</taxon>
    </lineage>
</organism>
<proteinExistence type="predicted"/>
<dbReference type="Pfam" id="PF02413">
    <property type="entry name" value="Caudo_TAP"/>
    <property type="match status" value="1"/>
</dbReference>